<protein>
    <submittedName>
        <fullName evidence="1">Uncharacterized protein</fullName>
    </submittedName>
</protein>
<reference evidence="1" key="1">
    <citation type="journal article" date="2021" name="ISME J.">
        <title>Fine-scale metabolic discontinuity in a stratified prokaryote microbiome of a Red Sea deep halocline.</title>
        <authorList>
            <person name="Michoud G."/>
            <person name="Ngugi D.K."/>
            <person name="Barozzi A."/>
            <person name="Merlino G."/>
            <person name="Calleja M.L."/>
            <person name="Delgado-Huertas A."/>
            <person name="Moran X.A.G."/>
            <person name="Daffonchio D."/>
        </authorList>
    </citation>
    <scope>NUCLEOTIDE SEQUENCE</scope>
    <source>
        <strain evidence="1">SuakinDeep_MAG55_1</strain>
    </source>
</reference>
<proteinExistence type="predicted"/>
<dbReference type="Proteomes" id="UP000722750">
    <property type="component" value="Unassembled WGS sequence"/>
</dbReference>
<evidence type="ECO:0000313" key="1">
    <source>
        <dbReference type="EMBL" id="MBS1258133.1"/>
    </source>
</evidence>
<dbReference type="AlphaFoldDB" id="A0A941ZZX2"/>
<dbReference type="EMBL" id="JAANXD010000049">
    <property type="protein sequence ID" value="MBS1258133.1"/>
    <property type="molecule type" value="Genomic_DNA"/>
</dbReference>
<comment type="caution">
    <text evidence="1">The sequence shown here is derived from an EMBL/GenBank/DDBJ whole genome shotgun (WGS) entry which is preliminary data.</text>
</comment>
<accession>A0A941ZZX2</accession>
<evidence type="ECO:0000313" key="2">
    <source>
        <dbReference type="Proteomes" id="UP000722750"/>
    </source>
</evidence>
<organism evidence="1 2">
    <name type="scientific">Candidatus Scalindua arabica</name>
    <dbReference type="NCBI Taxonomy" id="1127984"/>
    <lineage>
        <taxon>Bacteria</taxon>
        <taxon>Pseudomonadati</taxon>
        <taxon>Planctomycetota</taxon>
        <taxon>Candidatus Brocadiia</taxon>
        <taxon>Candidatus Brocadiales</taxon>
        <taxon>Candidatus Scalinduaceae</taxon>
        <taxon>Candidatus Scalindua</taxon>
    </lineage>
</organism>
<sequence>MSKPRANMTFEQSRKELLKQMISKSKGKVQEKVIHFRNDDVPKFLQNLDKFEKQPRKSRIVIK</sequence>
<gene>
    <name evidence="1" type="ORF">MAG551_01186</name>
</gene>
<name>A0A941ZZX2_9BACT</name>